<sequence length="255" mass="27304">MPAERPSEFLAPPGPRVFAHRGLSIEAPENTLLAFVKALAAGATHLETDVHVSLDGVAVLSHDPDLARVAGSSARVDQLTMAELRRITLWAGQSFVSLAEALDAFPEARFNIDVKTPGAVEPTARAVRQAGATARVLITSFSEPRRRDVVGLLPGVATSASPPVLARALLAARLGLTGTARRVLRGFAAVQVPERYGRLRVVTPRFIRVMHAVDVEVHVWTVNDPAEMRRLLDLGVDGIVTDRCDLAVAVIAGRI</sequence>
<dbReference type="GO" id="GO:0006629">
    <property type="term" value="P:lipid metabolic process"/>
    <property type="evidence" value="ECO:0007669"/>
    <property type="project" value="InterPro"/>
</dbReference>
<reference evidence="2 3" key="1">
    <citation type="submission" date="2019-03" db="EMBL/GenBank/DDBJ databases">
        <title>Genomics of glacier-inhabiting Cryobacterium strains.</title>
        <authorList>
            <person name="Liu Q."/>
            <person name="Xin Y.-H."/>
        </authorList>
    </citation>
    <scope>NUCLEOTIDE SEQUENCE [LARGE SCALE GENOMIC DNA]</scope>
    <source>
        <strain evidence="2 3">Sr47</strain>
    </source>
</reference>
<evidence type="ECO:0000313" key="2">
    <source>
        <dbReference type="EMBL" id="TFB49483.1"/>
    </source>
</evidence>
<protein>
    <submittedName>
        <fullName evidence="2">Glycerophosphodiester phosphodiesterase</fullName>
    </submittedName>
</protein>
<comment type="caution">
    <text evidence="2">The sequence shown here is derived from an EMBL/GenBank/DDBJ whole genome shotgun (WGS) entry which is preliminary data.</text>
</comment>
<dbReference type="CDD" id="cd08561">
    <property type="entry name" value="GDPD_cytoplasmic_ScUgpQ2_like"/>
    <property type="match status" value="1"/>
</dbReference>
<dbReference type="EMBL" id="SOEZ01000057">
    <property type="protein sequence ID" value="TFB49483.1"/>
    <property type="molecule type" value="Genomic_DNA"/>
</dbReference>
<evidence type="ECO:0000259" key="1">
    <source>
        <dbReference type="PROSITE" id="PS51704"/>
    </source>
</evidence>
<dbReference type="GO" id="GO:0008081">
    <property type="term" value="F:phosphoric diester hydrolase activity"/>
    <property type="evidence" value="ECO:0007669"/>
    <property type="project" value="InterPro"/>
</dbReference>
<dbReference type="PROSITE" id="PS51704">
    <property type="entry name" value="GP_PDE"/>
    <property type="match status" value="1"/>
</dbReference>
<dbReference type="PANTHER" id="PTHR43805">
    <property type="entry name" value="GLYCEROPHOSPHORYL DIESTER PHOSPHODIESTERASE"/>
    <property type="match status" value="1"/>
</dbReference>
<dbReference type="InterPro" id="IPR017946">
    <property type="entry name" value="PLC-like_Pdiesterase_TIM-brl"/>
</dbReference>
<dbReference type="RefSeq" id="WP_134491178.1">
    <property type="nucleotide sequence ID" value="NZ_SOEZ01000057.1"/>
</dbReference>
<proteinExistence type="predicted"/>
<keyword evidence="3" id="KW-1185">Reference proteome</keyword>
<dbReference type="PANTHER" id="PTHR43805:SF1">
    <property type="entry name" value="GP-PDE DOMAIN-CONTAINING PROTEIN"/>
    <property type="match status" value="1"/>
</dbReference>
<dbReference type="OrthoDB" id="5241788at2"/>
<dbReference type="SUPFAM" id="SSF51695">
    <property type="entry name" value="PLC-like phosphodiesterases"/>
    <property type="match status" value="1"/>
</dbReference>
<dbReference type="Proteomes" id="UP000297866">
    <property type="component" value="Unassembled WGS sequence"/>
</dbReference>
<accession>A0A4R8UDP9</accession>
<dbReference type="Pfam" id="PF03009">
    <property type="entry name" value="GDPD"/>
    <property type="match status" value="1"/>
</dbReference>
<dbReference type="InterPro" id="IPR030395">
    <property type="entry name" value="GP_PDE_dom"/>
</dbReference>
<feature type="domain" description="GP-PDE" evidence="1">
    <location>
        <begin position="15"/>
        <end position="251"/>
    </location>
</feature>
<gene>
    <name evidence="2" type="ORF">E3O23_11580</name>
</gene>
<dbReference type="AlphaFoldDB" id="A0A4R8UDP9"/>
<organism evidence="2 3">
    <name type="scientific">Cryobacterium tagatosivorans</name>
    <dbReference type="NCBI Taxonomy" id="1259199"/>
    <lineage>
        <taxon>Bacteria</taxon>
        <taxon>Bacillati</taxon>
        <taxon>Actinomycetota</taxon>
        <taxon>Actinomycetes</taxon>
        <taxon>Micrococcales</taxon>
        <taxon>Microbacteriaceae</taxon>
        <taxon>Cryobacterium</taxon>
    </lineage>
</organism>
<evidence type="ECO:0000313" key="3">
    <source>
        <dbReference type="Proteomes" id="UP000297866"/>
    </source>
</evidence>
<name>A0A4R8UDP9_9MICO</name>
<dbReference type="Gene3D" id="3.20.20.190">
    <property type="entry name" value="Phosphatidylinositol (PI) phosphodiesterase"/>
    <property type="match status" value="1"/>
</dbReference>